<dbReference type="InterPro" id="IPR001680">
    <property type="entry name" value="WD40_rpt"/>
</dbReference>
<evidence type="ECO:0000259" key="8">
    <source>
        <dbReference type="Pfam" id="PF00685"/>
    </source>
</evidence>
<dbReference type="Pfam" id="PF00685">
    <property type="entry name" value="Sulfotransfer_1"/>
    <property type="match status" value="1"/>
</dbReference>
<dbReference type="GO" id="GO:0005737">
    <property type="term" value="C:cytoplasm"/>
    <property type="evidence" value="ECO:0007669"/>
    <property type="project" value="UniProtKB-SubCell"/>
</dbReference>
<dbReference type="SMART" id="SM00320">
    <property type="entry name" value="WD40"/>
    <property type="match status" value="2"/>
</dbReference>
<gene>
    <name evidence="10" type="ORF">C0J50_22666</name>
</gene>
<dbReference type="EC" id="2.8.2.-" evidence="7"/>
<evidence type="ECO:0000256" key="1">
    <source>
        <dbReference type="ARBA" id="ARBA00004496"/>
    </source>
</evidence>
<dbReference type="Gene3D" id="2.130.10.10">
    <property type="entry name" value="YVTN repeat-like/Quinoprotein amine dehydrogenase"/>
    <property type="match status" value="1"/>
</dbReference>
<keyword evidence="5" id="KW-0128">Catecholamine metabolism</keyword>
<dbReference type="InterPro" id="IPR036322">
    <property type="entry name" value="WD40_repeat_dom_sf"/>
</dbReference>
<proteinExistence type="inferred from homology"/>
<dbReference type="SUPFAM" id="SSF52540">
    <property type="entry name" value="P-loop containing nucleoside triphosphate hydrolases"/>
    <property type="match status" value="1"/>
</dbReference>
<evidence type="ECO:0000313" key="11">
    <source>
        <dbReference type="Proteomes" id="UP001205998"/>
    </source>
</evidence>
<dbReference type="Pfam" id="PF00400">
    <property type="entry name" value="WD40"/>
    <property type="match status" value="1"/>
</dbReference>
<dbReference type="GO" id="GO:0006584">
    <property type="term" value="P:catecholamine metabolic process"/>
    <property type="evidence" value="ECO:0007669"/>
    <property type="project" value="UniProtKB-KW"/>
</dbReference>
<evidence type="ECO:0000256" key="4">
    <source>
        <dbReference type="ARBA" id="ARBA00022679"/>
    </source>
</evidence>
<dbReference type="FunFam" id="3.40.50.300:FF:000433">
    <property type="entry name" value="Estrogen sulfotransferase"/>
    <property type="match status" value="1"/>
</dbReference>
<feature type="domain" description="Sulfotransferase" evidence="8">
    <location>
        <begin position="282"/>
        <end position="532"/>
    </location>
</feature>
<comment type="subcellular location">
    <subcellularLocation>
        <location evidence="1">Cytoplasm</location>
    </subcellularLocation>
</comment>
<dbReference type="Gene3D" id="3.40.50.300">
    <property type="entry name" value="P-loop containing nucleotide triphosphate hydrolases"/>
    <property type="match status" value="1"/>
</dbReference>
<comment type="similarity">
    <text evidence="2 7">Belongs to the sulfotransferase 1 family.</text>
</comment>
<dbReference type="Proteomes" id="UP001205998">
    <property type="component" value="Unassembled WGS sequence"/>
</dbReference>
<evidence type="ECO:0000256" key="5">
    <source>
        <dbReference type="ARBA" id="ARBA00022939"/>
    </source>
</evidence>
<keyword evidence="6" id="KW-0853">WD repeat</keyword>
<keyword evidence="11" id="KW-1185">Reference proteome</keyword>
<dbReference type="InterPro" id="IPR015943">
    <property type="entry name" value="WD40/YVTN_repeat-like_dom_sf"/>
</dbReference>
<accession>A0AAD5AKZ8</accession>
<dbReference type="GO" id="GO:0008146">
    <property type="term" value="F:sulfotransferase activity"/>
    <property type="evidence" value="ECO:0007669"/>
    <property type="project" value="InterPro"/>
</dbReference>
<keyword evidence="4 7" id="KW-0808">Transferase</keyword>
<name>A0AAD5AKZ8_SILAS</name>
<dbReference type="EMBL" id="MU551697">
    <property type="protein sequence ID" value="KAI5618077.1"/>
    <property type="molecule type" value="Genomic_DNA"/>
</dbReference>
<feature type="repeat" description="WD" evidence="6">
    <location>
        <begin position="1"/>
        <end position="34"/>
    </location>
</feature>
<sequence>MSCKFNEDGTLLAVGLSNGSIKVYKTDTGEQLHTLKDHETIVSSLPVTNASGFMKCWYVSGRECVWQLEEKSSAKIGEEEVLQRQTLCLSVSRSGDQAVTGGSDSTVHLYDIHTQREKQICKARMLYGPHVCGEALHIDPLTNQVLSGSWRKENTLEMYTCQWLGGDHIIAAGSKANTLRVIDRHSFKVQGVPLRSLIAQNWSSLCAFCPDPSDLLISTYPKAEPLGRFEMDKEEKPMSYGEAIKKAANVLHRFPLVEVRGIPLMNLIAENWSSVWDFCPDPSDLLISTYPKAGTTWTQEIVDLLLNNGDAEICRRAPTSERIPFLEICSPPPIPSGLELIKKMKPPRFIKTHLPIQLVPEGFWEKKCKVIYVARNAKDNLVSYYHFDRMNQTQPEPGPWEEYIQKFMKGKLAWGSWYDHVKGYWKEREKRNMLYLFYEDMKENPRREIVRIMQYLDLSLPDDIIDKIVELTSFNVMKDNPMANYTFIPKIVFDQSISAFMRKGEVGDWTNYFTPAQSQMFDEDYTRQMADVDIPFRTSI</sequence>
<dbReference type="AlphaFoldDB" id="A0AAD5AKZ8"/>
<comment type="caution">
    <text evidence="10">The sequence shown here is derived from an EMBL/GenBank/DDBJ whole genome shotgun (WGS) entry which is preliminary data.</text>
</comment>
<organism evidence="10 11">
    <name type="scientific">Silurus asotus</name>
    <name type="common">Amur catfish</name>
    <name type="synonym">Parasilurus asotus</name>
    <dbReference type="NCBI Taxonomy" id="30991"/>
    <lineage>
        <taxon>Eukaryota</taxon>
        <taxon>Metazoa</taxon>
        <taxon>Chordata</taxon>
        <taxon>Craniata</taxon>
        <taxon>Vertebrata</taxon>
        <taxon>Euteleostomi</taxon>
        <taxon>Actinopterygii</taxon>
        <taxon>Neopterygii</taxon>
        <taxon>Teleostei</taxon>
        <taxon>Ostariophysi</taxon>
        <taxon>Siluriformes</taxon>
        <taxon>Siluridae</taxon>
        <taxon>Silurus</taxon>
    </lineage>
</organism>
<protein>
    <recommendedName>
        <fullName evidence="7">Sulfotransferase</fullName>
        <ecNumber evidence="7">2.8.2.-</ecNumber>
    </recommendedName>
</protein>
<dbReference type="PANTHER" id="PTHR11783">
    <property type="entry name" value="SULFOTRANSFERASE SULT"/>
    <property type="match status" value="1"/>
</dbReference>
<evidence type="ECO:0000256" key="6">
    <source>
        <dbReference type="PROSITE-ProRule" id="PRU00221"/>
    </source>
</evidence>
<dbReference type="InterPro" id="IPR027417">
    <property type="entry name" value="P-loop_NTPase"/>
</dbReference>
<dbReference type="Pfam" id="PF12894">
    <property type="entry name" value="ANAPC4_WD40"/>
    <property type="match status" value="1"/>
</dbReference>
<evidence type="ECO:0000259" key="9">
    <source>
        <dbReference type="Pfam" id="PF12894"/>
    </source>
</evidence>
<evidence type="ECO:0000256" key="7">
    <source>
        <dbReference type="RuleBase" id="RU361155"/>
    </source>
</evidence>
<keyword evidence="3" id="KW-0963">Cytoplasm</keyword>
<evidence type="ECO:0000256" key="3">
    <source>
        <dbReference type="ARBA" id="ARBA00022490"/>
    </source>
</evidence>
<dbReference type="GO" id="GO:0006805">
    <property type="term" value="P:xenobiotic metabolic process"/>
    <property type="evidence" value="ECO:0007669"/>
    <property type="project" value="UniProtKB-ARBA"/>
</dbReference>
<dbReference type="InterPro" id="IPR024977">
    <property type="entry name" value="Apc4-like_WD40_dom"/>
</dbReference>
<reference evidence="10" key="1">
    <citation type="submission" date="2018-07" db="EMBL/GenBank/DDBJ databases">
        <title>Comparative genomics of catfishes provides insights into carnivory and benthic adaptation.</title>
        <authorList>
            <person name="Zhang Y."/>
            <person name="Wang D."/>
            <person name="Peng Z."/>
            <person name="Zheng S."/>
            <person name="Shao F."/>
            <person name="Tao W."/>
        </authorList>
    </citation>
    <scope>NUCLEOTIDE SEQUENCE</scope>
    <source>
        <strain evidence="10">Chongqing</strain>
    </source>
</reference>
<dbReference type="SUPFAM" id="SSF50978">
    <property type="entry name" value="WD40 repeat-like"/>
    <property type="match status" value="1"/>
</dbReference>
<evidence type="ECO:0000313" key="10">
    <source>
        <dbReference type="EMBL" id="KAI5618077.1"/>
    </source>
</evidence>
<feature type="domain" description="Anaphase-promoting complex subunit 4-like WD40" evidence="9">
    <location>
        <begin position="4"/>
        <end position="43"/>
    </location>
</feature>
<evidence type="ECO:0000256" key="2">
    <source>
        <dbReference type="ARBA" id="ARBA00005771"/>
    </source>
</evidence>
<dbReference type="PROSITE" id="PS50082">
    <property type="entry name" value="WD_REPEATS_2"/>
    <property type="match status" value="1"/>
</dbReference>
<dbReference type="InterPro" id="IPR000863">
    <property type="entry name" value="Sulfotransferase_dom"/>
</dbReference>